<feature type="domain" description="Regulator of ribonuclease activity B" evidence="1">
    <location>
        <begin position="11"/>
        <end position="103"/>
    </location>
</feature>
<dbReference type="EMBL" id="BLEX01000004">
    <property type="protein sequence ID" value="GEU24544.1"/>
    <property type="molecule type" value="Genomic_DNA"/>
</dbReference>
<sequence>MLGIIMKFPKDEDGQVLNMLYKQVIDFNKKHIMDFFIAIPDQGNGEKIISRLQEQGLNCELDYNEEFENCNCTCSKEMYLAYEDIVEMSTLSEEFGGYTDGWGHLSKNEFVYDNMLN</sequence>
<evidence type="ECO:0000313" key="3">
    <source>
        <dbReference type="EMBL" id="GEU17051.1"/>
    </source>
</evidence>
<name>A0A640LEF9_BACAN</name>
<dbReference type="Pfam" id="PF06877">
    <property type="entry name" value="RraB"/>
    <property type="match status" value="1"/>
</dbReference>
<accession>A0A640LEF9</accession>
<organism evidence="2">
    <name type="scientific">Bacillus anthracis</name>
    <name type="common">anthrax bacterium</name>
    <dbReference type="NCBI Taxonomy" id="1392"/>
    <lineage>
        <taxon>Bacteria</taxon>
        <taxon>Bacillati</taxon>
        <taxon>Bacillota</taxon>
        <taxon>Bacilli</taxon>
        <taxon>Bacillales</taxon>
        <taxon>Bacillaceae</taxon>
        <taxon>Bacillus</taxon>
        <taxon>Bacillus cereus group</taxon>
    </lineage>
</organism>
<dbReference type="AlphaFoldDB" id="A0A640LEF9"/>
<dbReference type="InterPro" id="IPR036701">
    <property type="entry name" value="RraB-like_sf"/>
</dbReference>
<gene>
    <name evidence="2" type="ORF">DB1_13840</name>
    <name evidence="4" type="ORF">LaLC_27280</name>
    <name evidence="5" type="ORF">LamDB_29190</name>
    <name evidence="3" type="ORF">QuyetLC_34030</name>
</gene>
<dbReference type="InterPro" id="IPR009671">
    <property type="entry name" value="RraB_dom"/>
</dbReference>
<comment type="caution">
    <text evidence="2">The sequence shown here is derived from an EMBL/GenBank/DDBJ whole genome shotgun (WGS) entry which is preliminary data.</text>
</comment>
<reference evidence="2" key="1">
    <citation type="submission" date="2019-12" db="EMBL/GenBank/DDBJ databases">
        <title>Epidemiological and comparative genomic analysis of Bacillus anthracis isolated from northern Vietnam.</title>
        <authorList>
            <person name="Hoang T.T.H."/>
            <person name="Dang D.A."/>
            <person name="Pham M.H."/>
            <person name="Luong M.H."/>
            <person name="Tran N.D."/>
            <person name="Nguyen T.H."/>
            <person name="Nguyen T.T."/>
            <person name="Inoue S."/>
            <person name="Morikawa S."/>
            <person name="Okutani A."/>
        </authorList>
    </citation>
    <scope>NUCLEOTIDE SEQUENCE</scope>
    <source>
        <strain evidence="2">DB</strain>
        <strain evidence="4">LaLC</strain>
        <strain evidence="5">LamDB</strain>
        <strain evidence="3">QuyetLC</strain>
    </source>
</reference>
<evidence type="ECO:0000313" key="5">
    <source>
        <dbReference type="EMBL" id="GEU24544.1"/>
    </source>
</evidence>
<dbReference type="SUPFAM" id="SSF89946">
    <property type="entry name" value="Hypothetical protein VC0424"/>
    <property type="match status" value="1"/>
</dbReference>
<evidence type="ECO:0000259" key="1">
    <source>
        <dbReference type="Pfam" id="PF06877"/>
    </source>
</evidence>
<dbReference type="EMBL" id="BLEW01000004">
    <property type="protein sequence ID" value="GEU17972.1"/>
    <property type="molecule type" value="Genomic_DNA"/>
</dbReference>
<dbReference type="EMBL" id="BLEU01000002">
    <property type="protein sequence ID" value="GET98169.1"/>
    <property type="molecule type" value="Genomic_DNA"/>
</dbReference>
<evidence type="ECO:0000313" key="2">
    <source>
        <dbReference type="EMBL" id="GET98169.1"/>
    </source>
</evidence>
<dbReference type="Gene3D" id="3.30.70.970">
    <property type="entry name" value="RraB-like"/>
    <property type="match status" value="1"/>
</dbReference>
<reference evidence="2" key="2">
    <citation type="submission" date="2019-12" db="EMBL/GenBank/DDBJ databases">
        <authorList>
            <person name="Hoang T.H.H."/>
            <person name="Okutani A."/>
        </authorList>
    </citation>
    <scope>NUCLEOTIDE SEQUENCE</scope>
    <source>
        <strain evidence="2">DB</strain>
        <strain evidence="4">LaLC</strain>
        <strain evidence="5">LamDB</strain>
        <strain evidence="3">QuyetLC</strain>
    </source>
</reference>
<evidence type="ECO:0000313" key="4">
    <source>
        <dbReference type="EMBL" id="GEU17972.1"/>
    </source>
</evidence>
<proteinExistence type="predicted"/>
<dbReference type="EMBL" id="BLEY01000039">
    <property type="protein sequence ID" value="GEU17051.1"/>
    <property type="molecule type" value="Genomic_DNA"/>
</dbReference>
<protein>
    <recommendedName>
        <fullName evidence="1">Regulator of ribonuclease activity B domain-containing protein</fullName>
    </recommendedName>
</protein>